<proteinExistence type="predicted"/>
<feature type="non-terminal residue" evidence="1">
    <location>
        <position position="1"/>
    </location>
</feature>
<dbReference type="Proteomes" id="UP000248889">
    <property type="component" value="Unassembled WGS sequence"/>
</dbReference>
<dbReference type="AlphaFoldDB" id="A0A2X0KAZ6"/>
<evidence type="ECO:0000313" key="2">
    <source>
        <dbReference type="Proteomes" id="UP000248889"/>
    </source>
</evidence>
<protein>
    <submittedName>
        <fullName evidence="1">Nitroreductase family protein</fullName>
    </submittedName>
</protein>
<accession>A0A2X0KAZ6</accession>
<keyword evidence="2" id="KW-1185">Reference proteome</keyword>
<organism evidence="1 2">
    <name type="scientific">Streptacidiphilus pinicola</name>
    <dbReference type="NCBI Taxonomy" id="2219663"/>
    <lineage>
        <taxon>Bacteria</taxon>
        <taxon>Bacillati</taxon>
        <taxon>Actinomycetota</taxon>
        <taxon>Actinomycetes</taxon>
        <taxon>Kitasatosporales</taxon>
        <taxon>Streptomycetaceae</taxon>
        <taxon>Streptacidiphilus</taxon>
    </lineage>
</organism>
<evidence type="ECO:0000313" key="1">
    <source>
        <dbReference type="EMBL" id="RAG84220.1"/>
    </source>
</evidence>
<sequence length="21" mass="2379">GEDAWFPRGPRLAYDEVVTTV</sequence>
<comment type="caution">
    <text evidence="1">The sequence shown here is derived from an EMBL/GenBank/DDBJ whole genome shotgun (WGS) entry which is preliminary data.</text>
</comment>
<dbReference type="EMBL" id="QKYN01000070">
    <property type="protein sequence ID" value="RAG84220.1"/>
    <property type="molecule type" value="Genomic_DNA"/>
</dbReference>
<name>A0A2X0KAZ6_9ACTN</name>
<gene>
    <name evidence="1" type="ORF">DN069_18045</name>
</gene>
<reference evidence="1 2" key="1">
    <citation type="submission" date="2018-06" db="EMBL/GenBank/DDBJ databases">
        <title>Streptacidiphilus pinicola sp. nov., isolated from pine grove soil.</title>
        <authorList>
            <person name="Roh S.G."/>
            <person name="Park S."/>
            <person name="Kim M.-K."/>
            <person name="Yun B.-R."/>
            <person name="Park J."/>
            <person name="Kim M.J."/>
            <person name="Kim Y.S."/>
            <person name="Kim S.B."/>
        </authorList>
    </citation>
    <scope>NUCLEOTIDE SEQUENCE [LARGE SCALE GENOMIC DNA]</scope>
    <source>
        <strain evidence="1 2">MMS16-CNU450</strain>
    </source>
</reference>